<dbReference type="PATRIC" id="fig|1261127.3.peg.4660"/>
<feature type="domain" description="Mu-like prophage FluMu N-terminal" evidence="3">
    <location>
        <begin position="7"/>
        <end position="47"/>
    </location>
</feature>
<proteinExistence type="predicted"/>
<evidence type="ECO:0000259" key="3">
    <source>
        <dbReference type="Pfam" id="PF17891"/>
    </source>
</evidence>
<dbReference type="Proteomes" id="UP000034085">
    <property type="component" value="Chromosome"/>
</dbReference>
<accession>A0A0F6TYP9</accession>
<dbReference type="AlphaFoldDB" id="A0A0F6TYP9"/>
<reference evidence="4 5" key="1">
    <citation type="journal article" date="2013" name="Appl. Microbiol. Biotechnol.">
        <title>Glycerol assimilation and production of 1,3-propanediol by Citrobacter amalonaticus Y19.</title>
        <authorList>
            <person name="Ainala S.K."/>
            <person name="Ashok S."/>
            <person name="Ko Y."/>
            <person name="Park S."/>
        </authorList>
    </citation>
    <scope>NUCLEOTIDE SEQUENCE [LARGE SCALE GENOMIC DNA]</scope>
    <source>
        <strain evidence="4 5">Y19</strain>
    </source>
</reference>
<feature type="region of interest" description="Disordered" evidence="2">
    <location>
        <begin position="121"/>
        <end position="151"/>
    </location>
</feature>
<keyword evidence="1" id="KW-0175">Coiled coil</keyword>
<feature type="coiled-coil region" evidence="1">
    <location>
        <begin position="75"/>
        <end position="109"/>
    </location>
</feature>
<organism evidence="4 5">
    <name type="scientific">Citrobacter amalonaticus Y19</name>
    <dbReference type="NCBI Taxonomy" id="1261127"/>
    <lineage>
        <taxon>Bacteria</taxon>
        <taxon>Pseudomonadati</taxon>
        <taxon>Pseudomonadota</taxon>
        <taxon>Gammaproteobacteria</taxon>
        <taxon>Enterobacterales</taxon>
        <taxon>Enterobacteriaceae</taxon>
        <taxon>Citrobacter</taxon>
    </lineage>
</organism>
<dbReference type="SUPFAM" id="SSF160059">
    <property type="entry name" value="PriA/YqbF domain"/>
    <property type="match status" value="1"/>
</dbReference>
<evidence type="ECO:0000256" key="1">
    <source>
        <dbReference type="SAM" id="Coils"/>
    </source>
</evidence>
<protein>
    <recommendedName>
        <fullName evidence="3">Mu-like prophage FluMu N-terminal domain-containing protein</fullName>
    </recommendedName>
</protein>
<dbReference type="Pfam" id="PF17891">
    <property type="entry name" value="FluMu_N"/>
    <property type="match status" value="1"/>
</dbReference>
<evidence type="ECO:0000313" key="5">
    <source>
        <dbReference type="Proteomes" id="UP000034085"/>
    </source>
</evidence>
<dbReference type="EMBL" id="CP011132">
    <property type="protein sequence ID" value="AKE61129.1"/>
    <property type="molecule type" value="Genomic_DNA"/>
</dbReference>
<feature type="compositionally biased region" description="Polar residues" evidence="2">
    <location>
        <begin position="132"/>
        <end position="143"/>
    </location>
</feature>
<dbReference type="KEGG" id="cama:F384_22470"/>
<dbReference type="InterPro" id="IPR041227">
    <property type="entry name" value="FluMu_N"/>
</dbReference>
<evidence type="ECO:0000313" key="4">
    <source>
        <dbReference type="EMBL" id="AKE61129.1"/>
    </source>
</evidence>
<dbReference type="HOGENOM" id="CLU_145274_0_0_6"/>
<name>A0A0F6TYP9_CITAM</name>
<sequence>MPIQITARRDGFRRLGIAHSAAGRTWPDDQFTAKELAVLESDPNLIVVRVPDVPEQDTSGTIQLTAERDALQSRVSELETGNIQLNKDIESFKQQLDAANCTITAITAERDALQVKLDAAPAPVSDAGPASDSVNDNATSDETVSAGKKKG</sequence>
<dbReference type="RefSeq" id="WP_046493941.1">
    <property type="nucleotide sequence ID" value="NZ_CP011132.1"/>
</dbReference>
<gene>
    <name evidence="4" type="ORF">F384_22470</name>
</gene>
<dbReference type="Gene3D" id="1.20.5.1000">
    <property type="entry name" value="arf6 gtpase in complex with a specific effector, jip4"/>
    <property type="match status" value="1"/>
</dbReference>
<evidence type="ECO:0000256" key="2">
    <source>
        <dbReference type="SAM" id="MobiDB-lite"/>
    </source>
</evidence>